<reference evidence="2" key="1">
    <citation type="journal article" date="2017" name="Nature">
        <title>The genome of Chenopodium quinoa.</title>
        <authorList>
            <person name="Jarvis D.E."/>
            <person name="Ho Y.S."/>
            <person name="Lightfoot D.J."/>
            <person name="Schmoeckel S.M."/>
            <person name="Li B."/>
            <person name="Borm T.J.A."/>
            <person name="Ohyanagi H."/>
            <person name="Mineta K."/>
            <person name="Michell C.T."/>
            <person name="Saber N."/>
            <person name="Kharbatia N.M."/>
            <person name="Rupper R.R."/>
            <person name="Sharp A.R."/>
            <person name="Dally N."/>
            <person name="Boughton B.A."/>
            <person name="Woo Y.H."/>
            <person name="Gao G."/>
            <person name="Schijlen E.G.W.M."/>
            <person name="Guo X."/>
            <person name="Momin A.A."/>
            <person name="Negrao S."/>
            <person name="Al-Babili S."/>
            <person name="Gehring C."/>
            <person name="Roessner U."/>
            <person name="Jung C."/>
            <person name="Murphy K."/>
            <person name="Arold S.T."/>
            <person name="Gojobori T."/>
            <person name="van der Linden C.G."/>
            <person name="van Loo E.N."/>
            <person name="Jellen E.N."/>
            <person name="Maughan P.J."/>
            <person name="Tester M."/>
        </authorList>
    </citation>
    <scope>NUCLEOTIDE SEQUENCE [LARGE SCALE GENOMIC DNA]</scope>
    <source>
        <strain evidence="2">cv. PI 614886</strain>
    </source>
</reference>
<reference evidence="2" key="2">
    <citation type="submission" date="2021-03" db="UniProtKB">
        <authorList>
            <consortium name="EnsemblPlants"/>
        </authorList>
    </citation>
    <scope>IDENTIFICATION</scope>
</reference>
<evidence type="ECO:0000313" key="3">
    <source>
        <dbReference type="Proteomes" id="UP000596660"/>
    </source>
</evidence>
<dbReference type="Gramene" id="AUR62005064-RA">
    <property type="protein sequence ID" value="AUR62005064-RA:cds"/>
    <property type="gene ID" value="AUR62005064"/>
</dbReference>
<sequence length="148" mass="16557">EEEDADEDVDDQSGPYDDYGPFSQRLDDVYETRRVDVRKGRDGRFVSRSGTSSASTVSAVSRKRSRAVNDSWVVRGEVAGGPIDGSVIPSFLGHIATRIWEDQERALDSGILKCQTQERTCNFLCSWAEAWPEESEMVGRLRGTRVSH</sequence>
<keyword evidence="3" id="KW-1185">Reference proteome</keyword>
<feature type="compositionally biased region" description="Acidic residues" evidence="1">
    <location>
        <begin position="1"/>
        <end position="11"/>
    </location>
</feature>
<feature type="region of interest" description="Disordered" evidence="1">
    <location>
        <begin position="1"/>
        <end position="25"/>
    </location>
</feature>
<name>A0A803L0C0_CHEQI</name>
<dbReference type="EnsemblPlants" id="AUR62005064-RA">
    <property type="protein sequence ID" value="AUR62005064-RA:cds"/>
    <property type="gene ID" value="AUR62005064"/>
</dbReference>
<evidence type="ECO:0000313" key="2">
    <source>
        <dbReference type="EnsemblPlants" id="AUR62005064-RA:cds"/>
    </source>
</evidence>
<accession>A0A803L0C0</accession>
<evidence type="ECO:0000256" key="1">
    <source>
        <dbReference type="SAM" id="MobiDB-lite"/>
    </source>
</evidence>
<protein>
    <submittedName>
        <fullName evidence="2">Uncharacterized protein</fullName>
    </submittedName>
</protein>
<dbReference type="Proteomes" id="UP000596660">
    <property type="component" value="Unplaced"/>
</dbReference>
<dbReference type="AlphaFoldDB" id="A0A803L0C0"/>
<organism evidence="2 3">
    <name type="scientific">Chenopodium quinoa</name>
    <name type="common">Quinoa</name>
    <dbReference type="NCBI Taxonomy" id="63459"/>
    <lineage>
        <taxon>Eukaryota</taxon>
        <taxon>Viridiplantae</taxon>
        <taxon>Streptophyta</taxon>
        <taxon>Embryophyta</taxon>
        <taxon>Tracheophyta</taxon>
        <taxon>Spermatophyta</taxon>
        <taxon>Magnoliopsida</taxon>
        <taxon>eudicotyledons</taxon>
        <taxon>Gunneridae</taxon>
        <taxon>Pentapetalae</taxon>
        <taxon>Caryophyllales</taxon>
        <taxon>Chenopodiaceae</taxon>
        <taxon>Chenopodioideae</taxon>
        <taxon>Atripliceae</taxon>
        <taxon>Chenopodium</taxon>
    </lineage>
</organism>
<proteinExistence type="predicted"/>